<comment type="similarity">
    <text evidence="1">Belongs to the membrane fusion protein (MFP) (TC 8.A.1) family.</text>
</comment>
<feature type="domain" description="CzcB-like barrel-sandwich hybrid" evidence="6">
    <location>
        <begin position="70"/>
        <end position="206"/>
    </location>
</feature>
<dbReference type="Gene3D" id="2.40.30.170">
    <property type="match status" value="1"/>
</dbReference>
<dbReference type="PANTHER" id="PTHR30097">
    <property type="entry name" value="CATION EFFLUX SYSTEM PROTEIN CUSB"/>
    <property type="match status" value="1"/>
</dbReference>
<dbReference type="AlphaFoldDB" id="A0A563DFT4"/>
<name>A0A563DFT4_9FLAO</name>
<dbReference type="Gene3D" id="2.40.50.100">
    <property type="match status" value="1"/>
</dbReference>
<dbReference type="NCBIfam" id="TIGR01730">
    <property type="entry name" value="RND_mfp"/>
    <property type="match status" value="1"/>
</dbReference>
<dbReference type="Gene3D" id="2.40.420.20">
    <property type="match status" value="1"/>
</dbReference>
<dbReference type="Pfam" id="PF25967">
    <property type="entry name" value="RND-MFP_C"/>
    <property type="match status" value="1"/>
</dbReference>
<dbReference type="EMBL" id="SELH01000016">
    <property type="protein sequence ID" value="TWP28957.1"/>
    <property type="molecule type" value="Genomic_DNA"/>
</dbReference>
<dbReference type="GO" id="GO:0015679">
    <property type="term" value="P:plasma membrane copper ion transport"/>
    <property type="evidence" value="ECO:0007669"/>
    <property type="project" value="TreeGrafter"/>
</dbReference>
<dbReference type="Pfam" id="PF25973">
    <property type="entry name" value="BSH_CzcB"/>
    <property type="match status" value="1"/>
</dbReference>
<evidence type="ECO:0000259" key="4">
    <source>
        <dbReference type="Pfam" id="PF25954"/>
    </source>
</evidence>
<dbReference type="OrthoDB" id="9806939at2"/>
<organism evidence="7 8">
    <name type="scientific">Apibacter muscae</name>
    <dbReference type="NCBI Taxonomy" id="2509004"/>
    <lineage>
        <taxon>Bacteria</taxon>
        <taxon>Pseudomonadati</taxon>
        <taxon>Bacteroidota</taxon>
        <taxon>Flavobacteriia</taxon>
        <taxon>Flavobacteriales</taxon>
        <taxon>Weeksellaceae</taxon>
        <taxon>Apibacter</taxon>
    </lineage>
</organism>
<dbReference type="FunFam" id="2.40.30.170:FF:000010">
    <property type="entry name" value="Efflux RND transporter periplasmic adaptor subunit"/>
    <property type="match status" value="1"/>
</dbReference>
<dbReference type="InterPro" id="IPR058627">
    <property type="entry name" value="MdtA-like_C"/>
</dbReference>
<feature type="domain" description="CusB-like beta-barrel" evidence="4">
    <location>
        <begin position="209"/>
        <end position="285"/>
    </location>
</feature>
<comment type="caution">
    <text evidence="7">The sequence shown here is derived from an EMBL/GenBank/DDBJ whole genome shotgun (WGS) entry which is preliminary data.</text>
</comment>
<keyword evidence="8" id="KW-1185">Reference proteome</keyword>
<sequence>MKRITILLATLYLLGACSSKLENNETVEKQTINQTFLNNLKTVRAELKPQEEDLVLTGKVEYNPDKVVEYSPLVNGVITQTYFSLGDKVNKGQVLANVKSMEINSLHSEKSSLQAELATAQRELKSAESMHKDSMLSDAELQEARSKVMQAQAELSRVNSDMSVTGSNKSGGFSIVAPISGYIVTKNIAPGTMVSPDSDPLFTIADLNQVWITANVYASNLKFVKEGMPVDMTTLSYPGDVFVGKINQISQVFDSEERVLKARIVMDNPDLLLKPEMAMMIKLKNNTENLKVAIPMKALIFDENKDFVVVKQGADKFVIKEVKLQGHNGDTAYILSGLKEGDEVVIKDQLLIYSQLKNK</sequence>
<dbReference type="PANTHER" id="PTHR30097:SF4">
    <property type="entry name" value="SLR6042 PROTEIN"/>
    <property type="match status" value="1"/>
</dbReference>
<evidence type="ECO:0000256" key="2">
    <source>
        <dbReference type="ARBA" id="ARBA00022448"/>
    </source>
</evidence>
<dbReference type="InterPro" id="IPR006143">
    <property type="entry name" value="RND_pump_MFP"/>
</dbReference>
<dbReference type="SUPFAM" id="SSF111369">
    <property type="entry name" value="HlyD-like secretion proteins"/>
    <property type="match status" value="1"/>
</dbReference>
<protein>
    <submittedName>
        <fullName evidence="7">Efflux RND transporter periplasmic adaptor subunit</fullName>
    </submittedName>
</protein>
<evidence type="ECO:0000256" key="3">
    <source>
        <dbReference type="SAM" id="Coils"/>
    </source>
</evidence>
<keyword evidence="2" id="KW-0813">Transport</keyword>
<evidence type="ECO:0000313" key="8">
    <source>
        <dbReference type="Proteomes" id="UP000319499"/>
    </source>
</evidence>
<dbReference type="InterPro" id="IPR051909">
    <property type="entry name" value="MFP_Cation_Efflux"/>
</dbReference>
<dbReference type="RefSeq" id="WP_146261932.1">
    <property type="nucleotide sequence ID" value="NZ_SELG01000031.1"/>
</dbReference>
<dbReference type="InterPro" id="IPR058792">
    <property type="entry name" value="Beta-barrel_RND_2"/>
</dbReference>
<evidence type="ECO:0000259" key="5">
    <source>
        <dbReference type="Pfam" id="PF25967"/>
    </source>
</evidence>
<dbReference type="InterPro" id="IPR058647">
    <property type="entry name" value="BSH_CzcB-like"/>
</dbReference>
<dbReference type="Pfam" id="PF25954">
    <property type="entry name" value="Beta-barrel_RND_2"/>
    <property type="match status" value="1"/>
</dbReference>
<feature type="domain" description="Multidrug resistance protein MdtA-like C-terminal permuted SH3" evidence="5">
    <location>
        <begin position="292"/>
        <end position="347"/>
    </location>
</feature>
<keyword evidence="3" id="KW-0175">Coiled coil</keyword>
<gene>
    <name evidence="7" type="ORF">ETU09_03730</name>
</gene>
<dbReference type="GO" id="GO:0030313">
    <property type="term" value="C:cell envelope"/>
    <property type="evidence" value="ECO:0007669"/>
    <property type="project" value="TreeGrafter"/>
</dbReference>
<dbReference type="GO" id="GO:0022857">
    <property type="term" value="F:transmembrane transporter activity"/>
    <property type="evidence" value="ECO:0007669"/>
    <property type="project" value="InterPro"/>
</dbReference>
<evidence type="ECO:0000259" key="6">
    <source>
        <dbReference type="Pfam" id="PF25973"/>
    </source>
</evidence>
<dbReference type="PROSITE" id="PS51257">
    <property type="entry name" value="PROKAR_LIPOPROTEIN"/>
    <property type="match status" value="1"/>
</dbReference>
<evidence type="ECO:0000313" key="7">
    <source>
        <dbReference type="EMBL" id="TWP28957.1"/>
    </source>
</evidence>
<dbReference type="Proteomes" id="UP000319499">
    <property type="component" value="Unassembled WGS sequence"/>
</dbReference>
<proteinExistence type="inferred from homology"/>
<dbReference type="GO" id="GO:0016020">
    <property type="term" value="C:membrane"/>
    <property type="evidence" value="ECO:0007669"/>
    <property type="project" value="InterPro"/>
</dbReference>
<dbReference type="GO" id="GO:0060003">
    <property type="term" value="P:copper ion export"/>
    <property type="evidence" value="ECO:0007669"/>
    <property type="project" value="TreeGrafter"/>
</dbReference>
<feature type="coiled-coil region" evidence="3">
    <location>
        <begin position="103"/>
        <end position="161"/>
    </location>
</feature>
<reference evidence="7 8" key="1">
    <citation type="submission" date="2019-02" db="EMBL/GenBank/DDBJ databases">
        <title>Apibacter muscae sp. nov.: a novel member of the house fly microbiota.</title>
        <authorList>
            <person name="Park R."/>
        </authorList>
    </citation>
    <scope>NUCLEOTIDE SEQUENCE [LARGE SCALE GENOMIC DNA]</scope>
    <source>
        <strain evidence="7 8">AL1</strain>
    </source>
</reference>
<evidence type="ECO:0000256" key="1">
    <source>
        <dbReference type="ARBA" id="ARBA00009477"/>
    </source>
</evidence>
<accession>A0A563DFT4</accession>